<proteinExistence type="predicted"/>
<dbReference type="NCBIfam" id="NF041186">
    <property type="entry name" value="SenA"/>
    <property type="match status" value="1"/>
</dbReference>
<evidence type="ECO:0000256" key="3">
    <source>
        <dbReference type="ARBA" id="ARBA00037882"/>
    </source>
</evidence>
<dbReference type="RefSeq" id="WP_379735913.1">
    <property type="nucleotide sequence ID" value="NZ_JBHRVV010000001.1"/>
</dbReference>
<dbReference type="Pfam" id="PF12867">
    <property type="entry name" value="DinB_2"/>
    <property type="match status" value="1"/>
</dbReference>
<feature type="domain" description="DinB-like" evidence="5">
    <location>
        <begin position="19"/>
        <end position="145"/>
    </location>
</feature>
<keyword evidence="7" id="KW-1185">Reference proteome</keyword>
<evidence type="ECO:0000259" key="5">
    <source>
        <dbReference type="Pfam" id="PF12867"/>
    </source>
</evidence>
<protein>
    <submittedName>
        <fullName evidence="6">Selenoneine synthase SenA</fullName>
    </submittedName>
</protein>
<feature type="domain" description="Sulfatase-modifying factor enzyme-like" evidence="4">
    <location>
        <begin position="196"/>
        <end position="332"/>
    </location>
</feature>
<comment type="pathway">
    <text evidence="3">Amino-acid biosynthesis; ergothioneine biosynthesis.</text>
</comment>
<dbReference type="EMBL" id="JBHRVV010000001">
    <property type="protein sequence ID" value="MFC3459366.1"/>
    <property type="molecule type" value="Genomic_DNA"/>
</dbReference>
<comment type="caution">
    <text evidence="6">The sequence shown here is derived from an EMBL/GenBank/DDBJ whole genome shotgun (WGS) entry which is preliminary data.</text>
</comment>
<dbReference type="InterPro" id="IPR005532">
    <property type="entry name" value="SUMF_dom"/>
</dbReference>
<dbReference type="InterPro" id="IPR016187">
    <property type="entry name" value="CTDL_fold"/>
</dbReference>
<dbReference type="InterPro" id="IPR030809">
    <property type="entry name" value="EgtB_signatur"/>
</dbReference>
<dbReference type="SUPFAM" id="SSF56436">
    <property type="entry name" value="C-type lectin-like"/>
    <property type="match status" value="1"/>
</dbReference>
<evidence type="ECO:0000256" key="1">
    <source>
        <dbReference type="ARBA" id="ARBA00023002"/>
    </source>
</evidence>
<dbReference type="Gene3D" id="3.90.1580.10">
    <property type="entry name" value="paralog of FGE (formylglycine-generating enzyme)"/>
    <property type="match status" value="2"/>
</dbReference>
<dbReference type="Pfam" id="PF03781">
    <property type="entry name" value="FGE-sulfatase"/>
    <property type="match status" value="1"/>
</dbReference>
<organism evidence="6 7">
    <name type="scientific">Massilia haematophila</name>
    <dbReference type="NCBI Taxonomy" id="457923"/>
    <lineage>
        <taxon>Bacteria</taxon>
        <taxon>Pseudomonadati</taxon>
        <taxon>Pseudomonadota</taxon>
        <taxon>Betaproteobacteria</taxon>
        <taxon>Burkholderiales</taxon>
        <taxon>Oxalobacteraceae</taxon>
        <taxon>Telluria group</taxon>
        <taxon>Massilia</taxon>
    </lineage>
</organism>
<dbReference type="SUPFAM" id="SSF109854">
    <property type="entry name" value="DinB/YfiT-like putative metalloenzymes"/>
    <property type="match status" value="1"/>
</dbReference>
<dbReference type="InterPro" id="IPR024775">
    <property type="entry name" value="DinB-like"/>
</dbReference>
<dbReference type="PANTHER" id="PTHR23150">
    <property type="entry name" value="SULFATASE MODIFYING FACTOR 1, 2"/>
    <property type="match status" value="1"/>
</dbReference>
<evidence type="ECO:0000259" key="4">
    <source>
        <dbReference type="Pfam" id="PF03781"/>
    </source>
</evidence>
<dbReference type="Proteomes" id="UP001595665">
    <property type="component" value="Unassembled WGS sequence"/>
</dbReference>
<name>A0ABV7PLR7_9BURK</name>
<dbReference type="InterPro" id="IPR042095">
    <property type="entry name" value="SUMF_sf"/>
</dbReference>
<evidence type="ECO:0000313" key="6">
    <source>
        <dbReference type="EMBL" id="MFC3459366.1"/>
    </source>
</evidence>
<dbReference type="InterPro" id="IPR051043">
    <property type="entry name" value="Sulfatase_Mod_Factor_Kinase"/>
</dbReference>
<dbReference type="InterPro" id="IPR034660">
    <property type="entry name" value="DinB/YfiT-like"/>
</dbReference>
<keyword evidence="1" id="KW-0560">Oxidoreductase</keyword>
<gene>
    <name evidence="6" type="primary">senA</name>
    <name evidence="6" type="ORF">ACFOPH_14105</name>
</gene>
<accession>A0ABV7PLR7</accession>
<dbReference type="NCBIfam" id="TIGR04373">
    <property type="entry name" value="egtB_X_signatur"/>
    <property type="match status" value="1"/>
</dbReference>
<evidence type="ECO:0000313" key="7">
    <source>
        <dbReference type="Proteomes" id="UP001595665"/>
    </source>
</evidence>
<sequence>MTENHASFRRMGPRALEAALRDARRRTLALFDALAAAGYDQAARVPRLPILNPPLWELGHIAWFAEWYVLREAAGSAPGEALGQSLLPHGDDWFDSNAVAHDTRWALGLPAPGAITSYCREVLERMLARLARMPDEAQDDAALYPWRLALAHEDMHGEALLYTLQTLGAAAPADFADTPARATGAAGDIAFDAASFLRGGEQACGFVFDNERQAAPCRVGPFAIDASLVSSAAYLAFVEDGGYRQQQYWSETGRAWLLSQQRAAPRYWQLDAAGWRTLRFGAPAALDPAEPVRHVGLYEAEAYCRWAGRRLPLEEEWEYAAQAGRLDFAWGDLWEWTASRFQPYAGFSPDRYREYSAPSFGGCQSVRGASCATPARLRSAHFRNFYLPGRDDIFVGFRTCAA</sequence>
<dbReference type="PANTHER" id="PTHR23150:SF36">
    <property type="entry name" value="HERCYNINE OXYGENASE"/>
    <property type="match status" value="1"/>
</dbReference>
<keyword evidence="2" id="KW-0408">Iron</keyword>
<evidence type="ECO:0000256" key="2">
    <source>
        <dbReference type="ARBA" id="ARBA00023004"/>
    </source>
</evidence>
<reference evidence="7" key="1">
    <citation type="journal article" date="2019" name="Int. J. Syst. Evol. Microbiol.">
        <title>The Global Catalogue of Microorganisms (GCM) 10K type strain sequencing project: providing services to taxonomists for standard genome sequencing and annotation.</title>
        <authorList>
            <consortium name="The Broad Institute Genomics Platform"/>
            <consortium name="The Broad Institute Genome Sequencing Center for Infectious Disease"/>
            <person name="Wu L."/>
            <person name="Ma J."/>
        </authorList>
    </citation>
    <scope>NUCLEOTIDE SEQUENCE [LARGE SCALE GENOMIC DNA]</scope>
    <source>
        <strain evidence="7">CCM 7480</strain>
    </source>
</reference>